<accession>A0A067TLD5</accession>
<proteinExistence type="predicted"/>
<feature type="non-terminal residue" evidence="1">
    <location>
        <position position="172"/>
    </location>
</feature>
<gene>
    <name evidence="1" type="ORF">GALMADRAFT_24879</name>
</gene>
<reference evidence="2" key="1">
    <citation type="journal article" date="2014" name="Proc. Natl. Acad. Sci. U.S.A.">
        <title>Extensive sampling of basidiomycete genomes demonstrates inadequacy of the white-rot/brown-rot paradigm for wood decay fungi.</title>
        <authorList>
            <person name="Riley R."/>
            <person name="Salamov A.A."/>
            <person name="Brown D.W."/>
            <person name="Nagy L.G."/>
            <person name="Floudas D."/>
            <person name="Held B.W."/>
            <person name="Levasseur A."/>
            <person name="Lombard V."/>
            <person name="Morin E."/>
            <person name="Otillar R."/>
            <person name="Lindquist E.A."/>
            <person name="Sun H."/>
            <person name="LaButti K.M."/>
            <person name="Schmutz J."/>
            <person name="Jabbour D."/>
            <person name="Luo H."/>
            <person name="Baker S.E."/>
            <person name="Pisabarro A.G."/>
            <person name="Walton J.D."/>
            <person name="Blanchette R.A."/>
            <person name="Henrissat B."/>
            <person name="Martin F."/>
            <person name="Cullen D."/>
            <person name="Hibbett D.S."/>
            <person name="Grigoriev I.V."/>
        </authorList>
    </citation>
    <scope>NUCLEOTIDE SEQUENCE [LARGE SCALE GENOMIC DNA]</scope>
    <source>
        <strain evidence="2">CBS 339.88</strain>
    </source>
</reference>
<evidence type="ECO:0000313" key="1">
    <source>
        <dbReference type="EMBL" id="KDR79788.1"/>
    </source>
</evidence>
<feature type="non-terminal residue" evidence="1">
    <location>
        <position position="1"/>
    </location>
</feature>
<protein>
    <submittedName>
        <fullName evidence="1">Uncharacterized protein</fullName>
    </submittedName>
</protein>
<evidence type="ECO:0000313" key="2">
    <source>
        <dbReference type="Proteomes" id="UP000027222"/>
    </source>
</evidence>
<dbReference type="STRING" id="685588.A0A067TLD5"/>
<organism evidence="1 2">
    <name type="scientific">Galerina marginata (strain CBS 339.88)</name>
    <dbReference type="NCBI Taxonomy" id="685588"/>
    <lineage>
        <taxon>Eukaryota</taxon>
        <taxon>Fungi</taxon>
        <taxon>Dikarya</taxon>
        <taxon>Basidiomycota</taxon>
        <taxon>Agaricomycotina</taxon>
        <taxon>Agaricomycetes</taxon>
        <taxon>Agaricomycetidae</taxon>
        <taxon>Agaricales</taxon>
        <taxon>Agaricineae</taxon>
        <taxon>Strophariaceae</taxon>
        <taxon>Galerina</taxon>
    </lineage>
</organism>
<dbReference type="OrthoDB" id="198652at2759"/>
<dbReference type="Proteomes" id="UP000027222">
    <property type="component" value="Unassembled WGS sequence"/>
</dbReference>
<dbReference type="AlphaFoldDB" id="A0A067TLD5"/>
<dbReference type="EMBL" id="KL142372">
    <property type="protein sequence ID" value="KDR79788.1"/>
    <property type="molecule type" value="Genomic_DNA"/>
</dbReference>
<name>A0A067TLD5_GALM3</name>
<sequence>YVDDTSGAEFASKVSFYEPYQKLMPSKQVALLRLWDKLGIPHKEKKQVSGSPLTIIGIDVDPNAMTLALSVTARSDLINELRFWGSRPSGRSSGAFPVRRWQSLAGWANWAFNVYPLLRPCLNNVYPKLRGKQAPNQSVWINNVIRDDLNWAADRIENSTGVHLMRSTAWDP</sequence>
<keyword evidence="2" id="KW-1185">Reference proteome</keyword>
<dbReference type="HOGENOM" id="CLU_134793_0_0_1"/>